<protein>
    <submittedName>
        <fullName evidence="2 3">Uncharacterized protein</fullName>
    </submittedName>
</protein>
<reference evidence="2 3" key="1">
    <citation type="journal article" date="2010" name="Nature">
        <title>Genome sequencing and analysis of the model grass Brachypodium distachyon.</title>
        <authorList>
            <consortium name="International Brachypodium Initiative"/>
        </authorList>
    </citation>
    <scope>NUCLEOTIDE SEQUENCE [LARGE SCALE GENOMIC DNA]</scope>
    <source>
        <strain evidence="2 3">Bd21</strain>
    </source>
</reference>
<evidence type="ECO:0000313" key="4">
    <source>
        <dbReference type="Proteomes" id="UP000008810"/>
    </source>
</evidence>
<reference evidence="3" key="3">
    <citation type="submission" date="2018-08" db="UniProtKB">
        <authorList>
            <consortium name="EnsemblPlants"/>
        </authorList>
    </citation>
    <scope>IDENTIFICATION</scope>
    <source>
        <strain evidence="3">cv. Bd21</strain>
    </source>
</reference>
<keyword evidence="4" id="KW-1185">Reference proteome</keyword>
<proteinExistence type="predicted"/>
<accession>A0A2K2DRH1</accession>
<dbReference type="EMBL" id="CM000880">
    <property type="protein sequence ID" value="PNT76876.1"/>
    <property type="molecule type" value="Genomic_DNA"/>
</dbReference>
<gene>
    <name evidence="2" type="ORF">BRADI_1g55063v3</name>
</gene>
<evidence type="ECO:0000313" key="2">
    <source>
        <dbReference type="EMBL" id="PNT76876.1"/>
    </source>
</evidence>
<dbReference type="Proteomes" id="UP000008810">
    <property type="component" value="Chromosome 1"/>
</dbReference>
<dbReference type="EnsemblPlants" id="PNT76876">
    <property type="protein sequence ID" value="PNT76876"/>
    <property type="gene ID" value="BRADI_1g55063v3"/>
</dbReference>
<evidence type="ECO:0000256" key="1">
    <source>
        <dbReference type="SAM" id="MobiDB-lite"/>
    </source>
</evidence>
<name>A0A2K2DRH1_BRADI</name>
<reference evidence="2" key="2">
    <citation type="submission" date="2017-06" db="EMBL/GenBank/DDBJ databases">
        <title>WGS assembly of Brachypodium distachyon.</title>
        <authorList>
            <consortium name="The International Brachypodium Initiative"/>
            <person name="Lucas S."/>
            <person name="Harmon-Smith M."/>
            <person name="Lail K."/>
            <person name="Tice H."/>
            <person name="Grimwood J."/>
            <person name="Bruce D."/>
            <person name="Barry K."/>
            <person name="Shu S."/>
            <person name="Lindquist E."/>
            <person name="Wang M."/>
            <person name="Pitluck S."/>
            <person name="Vogel J.P."/>
            <person name="Garvin D.F."/>
            <person name="Mockler T.C."/>
            <person name="Schmutz J."/>
            <person name="Rokhsar D."/>
            <person name="Bevan M.W."/>
        </authorList>
    </citation>
    <scope>NUCLEOTIDE SEQUENCE</scope>
    <source>
        <strain evidence="2">Bd21</strain>
    </source>
</reference>
<dbReference type="ExpressionAtlas" id="A0A2K2DRH1">
    <property type="expression patterns" value="baseline and differential"/>
</dbReference>
<dbReference type="InParanoid" id="A0A2K2DRH1"/>
<dbReference type="PANTHER" id="PTHR32133:SF408">
    <property type="entry name" value="OS07G0120400 PROTEIN"/>
    <property type="match status" value="1"/>
</dbReference>
<evidence type="ECO:0000313" key="3">
    <source>
        <dbReference type="EnsemblPlants" id="PNT76876"/>
    </source>
</evidence>
<feature type="compositionally biased region" description="Low complexity" evidence="1">
    <location>
        <begin position="63"/>
        <end position="91"/>
    </location>
</feature>
<feature type="region of interest" description="Disordered" evidence="1">
    <location>
        <begin position="24"/>
        <end position="91"/>
    </location>
</feature>
<dbReference type="PANTHER" id="PTHR32133">
    <property type="entry name" value="OS07G0120400 PROTEIN"/>
    <property type="match status" value="1"/>
</dbReference>
<organism evidence="2">
    <name type="scientific">Brachypodium distachyon</name>
    <name type="common">Purple false brome</name>
    <name type="synonym">Trachynia distachya</name>
    <dbReference type="NCBI Taxonomy" id="15368"/>
    <lineage>
        <taxon>Eukaryota</taxon>
        <taxon>Viridiplantae</taxon>
        <taxon>Streptophyta</taxon>
        <taxon>Embryophyta</taxon>
        <taxon>Tracheophyta</taxon>
        <taxon>Spermatophyta</taxon>
        <taxon>Magnoliopsida</taxon>
        <taxon>Liliopsida</taxon>
        <taxon>Poales</taxon>
        <taxon>Poaceae</taxon>
        <taxon>BOP clade</taxon>
        <taxon>Pooideae</taxon>
        <taxon>Stipodae</taxon>
        <taxon>Brachypodieae</taxon>
        <taxon>Brachypodium</taxon>
    </lineage>
</organism>
<dbReference type="Gramene" id="PNT76876">
    <property type="protein sequence ID" value="PNT76876"/>
    <property type="gene ID" value="BRADI_1g55063v3"/>
</dbReference>
<sequence length="320" mass="34837">MNTFAKFNVIIDVAPRPRFAFLPGAPSPSAASTLSRPTPEPKPQRFSAMNPSESPHLPPPPCRSYSTSSSSRSSSTSGRTGPNALSAPPASARNGAAAFCLRYRDFHRTPPMLGFLYSELPRGQHHSRVRFAPTTAFRPHSTPCRDWSVIDARHGRVLFYDARCHDLVVWDPTTDGRRRAPLLHYDIHFAVLCATAGCDHRSCRGGPFVVVLLGKHEGAVHMCARVYSSEGGAWSDAASVEHPDAAANFPAVRGVLVEKTFPGEPESWGTTWTTRLATKCDRQATWVQGAWCPHSAGGWHAGQAGTCHTATTPMVEDGRW</sequence>
<dbReference type="AlphaFoldDB" id="A0A2K2DRH1"/>